<dbReference type="EMBL" id="JH431184">
    <property type="status" value="NOT_ANNOTATED_CDS"/>
    <property type="molecule type" value="Genomic_DNA"/>
</dbReference>
<dbReference type="EnsemblMetazoa" id="SMAR002604-RA">
    <property type="protein sequence ID" value="SMAR002604-PA"/>
    <property type="gene ID" value="SMAR002604"/>
</dbReference>
<keyword evidence="4" id="KW-0175">Coiled coil</keyword>
<feature type="compositionally biased region" description="Basic and acidic residues" evidence="5">
    <location>
        <begin position="204"/>
        <end position="217"/>
    </location>
</feature>
<dbReference type="InterPro" id="IPR051965">
    <property type="entry name" value="ChromReg_NeuronalGeneExpr"/>
</dbReference>
<evidence type="ECO:0000256" key="4">
    <source>
        <dbReference type="SAM" id="Coils"/>
    </source>
</evidence>
<proteinExistence type="predicted"/>
<evidence type="ECO:0000256" key="5">
    <source>
        <dbReference type="SAM" id="MobiDB-lite"/>
    </source>
</evidence>
<dbReference type="InterPro" id="IPR036910">
    <property type="entry name" value="HMG_box_dom_sf"/>
</dbReference>
<dbReference type="OMA" id="NNIMENE"/>
<feature type="region of interest" description="Disordered" evidence="5">
    <location>
        <begin position="204"/>
        <end position="225"/>
    </location>
</feature>
<evidence type="ECO:0000313" key="8">
    <source>
        <dbReference type="EnsemblMetazoa" id="SMAR002604-PA"/>
    </source>
</evidence>
<feature type="signal peptide" evidence="6">
    <location>
        <begin position="1"/>
        <end position="20"/>
    </location>
</feature>
<evidence type="ECO:0000256" key="1">
    <source>
        <dbReference type="ARBA" id="ARBA00023125"/>
    </source>
</evidence>
<dbReference type="InterPro" id="IPR009071">
    <property type="entry name" value="HMG_box_dom"/>
</dbReference>
<keyword evidence="2 3" id="KW-0539">Nucleus</keyword>
<dbReference type="Gene3D" id="1.10.30.10">
    <property type="entry name" value="High mobility group box domain"/>
    <property type="match status" value="1"/>
</dbReference>
<dbReference type="SUPFAM" id="SSF47095">
    <property type="entry name" value="HMG-box"/>
    <property type="match status" value="1"/>
</dbReference>
<feature type="region of interest" description="Disordered" evidence="5">
    <location>
        <begin position="82"/>
        <end position="124"/>
    </location>
</feature>
<evidence type="ECO:0000259" key="7">
    <source>
        <dbReference type="PROSITE" id="PS50118"/>
    </source>
</evidence>
<dbReference type="PANTHER" id="PTHR46040:SF3">
    <property type="entry name" value="HIGH MOBILITY GROUP PROTEIN 2"/>
    <property type="match status" value="1"/>
</dbReference>
<dbReference type="PhylomeDB" id="T1INM1"/>
<dbReference type="SMART" id="SM00398">
    <property type="entry name" value="HMG"/>
    <property type="match status" value="1"/>
</dbReference>
<keyword evidence="9" id="KW-1185">Reference proteome</keyword>
<feature type="chain" id="PRO_5004578677" description="HMG box domain-containing protein" evidence="6">
    <location>
        <begin position="21"/>
        <end position="225"/>
    </location>
</feature>
<dbReference type="HOGENOM" id="CLU_1231288_0_0_1"/>
<evidence type="ECO:0000313" key="9">
    <source>
        <dbReference type="Proteomes" id="UP000014500"/>
    </source>
</evidence>
<dbReference type="eggNOG" id="KOG0381">
    <property type="taxonomic scope" value="Eukaryota"/>
</dbReference>
<feature type="DNA-binding region" description="HMG box" evidence="3">
    <location>
        <begin position="121"/>
        <end position="191"/>
    </location>
</feature>
<dbReference type="Pfam" id="PF00505">
    <property type="entry name" value="HMG_box"/>
    <property type="match status" value="1"/>
</dbReference>
<dbReference type="GO" id="GO:0003677">
    <property type="term" value="F:DNA binding"/>
    <property type="evidence" value="ECO:0007669"/>
    <property type="project" value="UniProtKB-UniRule"/>
</dbReference>
<dbReference type="PANTHER" id="PTHR46040">
    <property type="entry name" value="HIGH MOBILITY GROUP PROTEIN 2"/>
    <property type="match status" value="1"/>
</dbReference>
<dbReference type="Proteomes" id="UP000014500">
    <property type="component" value="Unassembled WGS sequence"/>
</dbReference>
<evidence type="ECO:0000256" key="2">
    <source>
        <dbReference type="ARBA" id="ARBA00023242"/>
    </source>
</evidence>
<dbReference type="STRING" id="126957.T1INM1"/>
<evidence type="ECO:0000256" key="3">
    <source>
        <dbReference type="PROSITE-ProRule" id="PRU00267"/>
    </source>
</evidence>
<accession>T1INM1</accession>
<keyword evidence="1 3" id="KW-0238">DNA-binding</keyword>
<name>T1INM1_STRMM</name>
<reference evidence="8" key="2">
    <citation type="submission" date="2015-02" db="UniProtKB">
        <authorList>
            <consortium name="EnsemblMetazoa"/>
        </authorList>
    </citation>
    <scope>IDENTIFICATION</scope>
</reference>
<reference evidence="9" key="1">
    <citation type="submission" date="2011-05" db="EMBL/GenBank/DDBJ databases">
        <authorList>
            <person name="Richards S.R."/>
            <person name="Qu J."/>
            <person name="Jiang H."/>
            <person name="Jhangiani S.N."/>
            <person name="Agravi P."/>
            <person name="Goodspeed R."/>
            <person name="Gross S."/>
            <person name="Mandapat C."/>
            <person name="Jackson L."/>
            <person name="Mathew T."/>
            <person name="Pu L."/>
            <person name="Thornton R."/>
            <person name="Saada N."/>
            <person name="Wilczek-Boney K.B."/>
            <person name="Lee S."/>
            <person name="Kovar C."/>
            <person name="Wu Y."/>
            <person name="Scherer S.E."/>
            <person name="Worley K.C."/>
            <person name="Muzny D.M."/>
            <person name="Gibbs R."/>
        </authorList>
    </citation>
    <scope>NUCLEOTIDE SEQUENCE</scope>
    <source>
        <strain evidence="9">Brora</strain>
    </source>
</reference>
<organism evidence="8 9">
    <name type="scientific">Strigamia maritima</name>
    <name type="common">European centipede</name>
    <name type="synonym">Geophilus maritimus</name>
    <dbReference type="NCBI Taxonomy" id="126957"/>
    <lineage>
        <taxon>Eukaryota</taxon>
        <taxon>Metazoa</taxon>
        <taxon>Ecdysozoa</taxon>
        <taxon>Arthropoda</taxon>
        <taxon>Myriapoda</taxon>
        <taxon>Chilopoda</taxon>
        <taxon>Pleurostigmophora</taxon>
        <taxon>Geophilomorpha</taxon>
        <taxon>Linotaeniidae</taxon>
        <taxon>Strigamia</taxon>
    </lineage>
</organism>
<feature type="domain" description="HMG box" evidence="7">
    <location>
        <begin position="121"/>
        <end position="191"/>
    </location>
</feature>
<protein>
    <recommendedName>
        <fullName evidence="7">HMG box domain-containing protein</fullName>
    </recommendedName>
</protein>
<keyword evidence="6" id="KW-0732">Signal</keyword>
<dbReference type="PROSITE" id="PS50118">
    <property type="entry name" value="HMG_BOX_2"/>
    <property type="match status" value="1"/>
</dbReference>
<feature type="coiled-coil region" evidence="4">
    <location>
        <begin position="166"/>
        <end position="193"/>
    </location>
</feature>
<dbReference type="GO" id="GO:0010468">
    <property type="term" value="P:regulation of gene expression"/>
    <property type="evidence" value="ECO:0007669"/>
    <property type="project" value="TreeGrafter"/>
</dbReference>
<evidence type="ECO:0000256" key="6">
    <source>
        <dbReference type="SAM" id="SignalP"/>
    </source>
</evidence>
<dbReference type="AlphaFoldDB" id="T1INM1"/>
<sequence length="225" mass="26271">MLPHWLRCVDLLHWSYLCLSCSGHPRVKVAVRSDRIVSIDLSNIKNNIMENETSKTVKDIPDSNPSVSAGLQANVTINPDLHSESNQQFESPENPEVTKRKSGNWPKGKKRKRTTRDSNAPRLPLTGYVRYLNEQREKARLENPHLPFHEITKILANGWSKLLAPEKQIEKYLEEAEKDKERYMKELEQYRQTETYKIFTQKQQEKKMKEMEDRENHAVNGTSEV</sequence>
<dbReference type="GO" id="GO:0005634">
    <property type="term" value="C:nucleus"/>
    <property type="evidence" value="ECO:0007669"/>
    <property type="project" value="UniProtKB-UniRule"/>
</dbReference>